<dbReference type="RefSeq" id="WP_143063464.1">
    <property type="nucleotide sequence ID" value="NZ_CP047199.1"/>
</dbReference>
<evidence type="ECO:0000313" key="1">
    <source>
        <dbReference type="EMBL" id="SES20907.1"/>
    </source>
</evidence>
<evidence type="ECO:0000313" key="2">
    <source>
        <dbReference type="Proteomes" id="UP000198929"/>
    </source>
</evidence>
<dbReference type="EMBL" id="FOGQ01000012">
    <property type="protein sequence ID" value="SES20907.1"/>
    <property type="molecule type" value="Genomic_DNA"/>
</dbReference>
<sequence>MVERPHYLLPPSALGYYRRIPVDHIVSATVFSHYSPTEEESLIPVVLYGDPSTDAWRVRWQYGILGEIGADIREEYRDVDRVLGSGFMPETIAGISLGEDGTPEVDVFLPPPELTVPRNNVSSDVLVLPPGEAIYIDTTLGDFEDHDLALASPGQWFVVLIEMVGEPVALIDGRVVGAFDHDARDTVLRYMRAAKEEDPTAPVAARGYAIESSIALDIGYPQGDAEHVPPLTLPDPRPRDIMSVTDYSDGTYSINVAWFAATDPVDSVAADDTSRRVPTISNHDYGAVAGDSLSKESLETAVMDMREVEVAERSEEPVLHAELAGAEPADAEPGGADLGDELAAELGVELGADFTQAYSLPSFSEDTRLERLPAQVKKIEETVQPEAKPQSRPLTQRELVQARRAERAWRLEQGLPLHTDLDELDQVRYRHPKG</sequence>
<dbReference type="AlphaFoldDB" id="A0A1H9VI41"/>
<reference evidence="2" key="1">
    <citation type="submission" date="2016-10" db="EMBL/GenBank/DDBJ databases">
        <authorList>
            <person name="Varghese N."/>
            <person name="Submissions S."/>
        </authorList>
    </citation>
    <scope>NUCLEOTIDE SEQUENCE [LARGE SCALE GENOMIC DNA]</scope>
    <source>
        <strain evidence="2">DSM 20524</strain>
    </source>
</reference>
<accession>A0A1H9VI41</accession>
<proteinExistence type="predicted"/>
<dbReference type="Proteomes" id="UP000198929">
    <property type="component" value="Unassembled WGS sequence"/>
</dbReference>
<dbReference type="STRING" id="1121357.SAMN05661109_02232"/>
<organism evidence="1 2">
    <name type="scientific">Corynebacterium cystitidis DSM 20524</name>
    <dbReference type="NCBI Taxonomy" id="1121357"/>
    <lineage>
        <taxon>Bacteria</taxon>
        <taxon>Bacillati</taxon>
        <taxon>Actinomycetota</taxon>
        <taxon>Actinomycetes</taxon>
        <taxon>Mycobacteriales</taxon>
        <taxon>Corynebacteriaceae</taxon>
        <taxon>Corynebacterium</taxon>
    </lineage>
</organism>
<name>A0A1H9VI41_9CORY</name>
<gene>
    <name evidence="1" type="ORF">SAMN05661109_02232</name>
</gene>
<keyword evidence="2" id="KW-1185">Reference proteome</keyword>
<protein>
    <submittedName>
        <fullName evidence="1">Uncharacterized protein</fullName>
    </submittedName>
</protein>